<feature type="region of interest" description="Disordered" evidence="1">
    <location>
        <begin position="1"/>
        <end position="21"/>
    </location>
</feature>
<evidence type="ECO:0000313" key="3">
    <source>
        <dbReference type="EMBL" id="XBV85647.1"/>
    </source>
</evidence>
<dbReference type="KEGG" id="dsc:ABOD76_19830"/>
<dbReference type="EMBL" id="CP158299">
    <property type="protein sequence ID" value="XBV85647.1"/>
    <property type="molecule type" value="Genomic_DNA"/>
</dbReference>
<dbReference type="CDD" id="cd02062">
    <property type="entry name" value="Nitro_FMN_reductase"/>
    <property type="match status" value="1"/>
</dbReference>
<name>A0AAU7UAB4_9DEIO</name>
<dbReference type="Gene3D" id="3.40.109.10">
    <property type="entry name" value="NADH Oxidase"/>
    <property type="match status" value="1"/>
</dbReference>
<dbReference type="InterPro" id="IPR050627">
    <property type="entry name" value="Nitroreductase/BluB"/>
</dbReference>
<dbReference type="PANTHER" id="PTHR23026">
    <property type="entry name" value="NADPH NITROREDUCTASE"/>
    <property type="match status" value="1"/>
</dbReference>
<proteinExistence type="predicted"/>
<dbReference type="SUPFAM" id="SSF55469">
    <property type="entry name" value="FMN-dependent nitroreductase-like"/>
    <property type="match status" value="1"/>
</dbReference>
<accession>A0AAU7UAB4</accession>
<dbReference type="GO" id="GO:0016491">
    <property type="term" value="F:oxidoreductase activity"/>
    <property type="evidence" value="ECO:0007669"/>
    <property type="project" value="InterPro"/>
</dbReference>
<dbReference type="RefSeq" id="WP_350243687.1">
    <property type="nucleotide sequence ID" value="NZ_CP158299.1"/>
</dbReference>
<dbReference type="PANTHER" id="PTHR23026:SF123">
    <property type="entry name" value="NAD(P)H NITROREDUCTASE RV3131-RELATED"/>
    <property type="match status" value="1"/>
</dbReference>
<reference evidence="3" key="1">
    <citation type="submission" date="2024-06" db="EMBL/GenBank/DDBJ databases">
        <title>Draft Genome Sequence of Deinococcus sonorensis Type Strain KR-87, a Biofilm Producing Representative of the Genus Deinococcus.</title>
        <authorList>
            <person name="Boren L.S."/>
            <person name="Grosso R.A."/>
            <person name="Hugenberg-Cox A.N."/>
            <person name="Hill J.T.E."/>
            <person name="Albert C.M."/>
            <person name="Tuohy J.M."/>
        </authorList>
    </citation>
    <scope>NUCLEOTIDE SEQUENCE</scope>
    <source>
        <strain evidence="3">KR-87</strain>
    </source>
</reference>
<evidence type="ECO:0000256" key="1">
    <source>
        <dbReference type="SAM" id="MobiDB-lite"/>
    </source>
</evidence>
<gene>
    <name evidence="3" type="ORF">ABOD76_19830</name>
</gene>
<dbReference type="AlphaFoldDB" id="A0AAU7UAB4"/>
<organism evidence="3">
    <name type="scientific">Deinococcus sonorensis KR-87</name>
    <dbReference type="NCBI Taxonomy" id="694439"/>
    <lineage>
        <taxon>Bacteria</taxon>
        <taxon>Thermotogati</taxon>
        <taxon>Deinococcota</taxon>
        <taxon>Deinococci</taxon>
        <taxon>Deinococcales</taxon>
        <taxon>Deinococcaceae</taxon>
        <taxon>Deinococcus</taxon>
    </lineage>
</organism>
<dbReference type="InterPro" id="IPR000415">
    <property type="entry name" value="Nitroreductase-like"/>
</dbReference>
<dbReference type="InterPro" id="IPR029479">
    <property type="entry name" value="Nitroreductase"/>
</dbReference>
<evidence type="ECO:0000259" key="2">
    <source>
        <dbReference type="Pfam" id="PF00881"/>
    </source>
</evidence>
<feature type="domain" description="Nitroreductase" evidence="2">
    <location>
        <begin position="7"/>
        <end position="225"/>
    </location>
</feature>
<dbReference type="Pfam" id="PF00881">
    <property type="entry name" value="Nitroreductase"/>
    <property type="match status" value="1"/>
</dbReference>
<protein>
    <submittedName>
        <fullName evidence="3">Nitroreductase family protein</fullName>
    </submittedName>
</protein>
<sequence length="271" mass="30932">MDLIDGILSRRTTNGPFRPEPVSREHQHLLMRVAASAPSHFNSQPWRFVLIENPDTIAQVAEISGQSMQQLIEQGVFFERYRRYFRFSETEMDQRRDGIYIDHLPGPLRPFTRQVFSDAGLNLMRRLGVPARLGEDNRKLVAGSPLLLAVLLDRAEYRPGELSAFYSVFGMGGAVVNIWNVVGSLGMGIQFVSTPMEIPEQWQRLRDLLRVPATLELMAVYRLGYLPGTDRRPTIDWSSRHRKRLSQYVFRETCATPERDAADMVQADPVG</sequence>